<evidence type="ECO:0000256" key="8">
    <source>
        <dbReference type="ARBA" id="ARBA00037998"/>
    </source>
</evidence>
<keyword evidence="5" id="KW-0029">Amino-acid transport</keyword>
<evidence type="ECO:0000256" key="3">
    <source>
        <dbReference type="ARBA" id="ARBA00022475"/>
    </source>
</evidence>
<keyword evidence="6 9" id="KW-1133">Transmembrane helix</keyword>
<feature type="transmembrane region" description="Helical" evidence="9">
    <location>
        <begin position="142"/>
        <end position="159"/>
    </location>
</feature>
<evidence type="ECO:0000256" key="2">
    <source>
        <dbReference type="ARBA" id="ARBA00022448"/>
    </source>
</evidence>
<evidence type="ECO:0000256" key="1">
    <source>
        <dbReference type="ARBA" id="ARBA00004651"/>
    </source>
</evidence>
<dbReference type="CDD" id="cd06582">
    <property type="entry name" value="TM_PBP1_LivH_like"/>
    <property type="match status" value="1"/>
</dbReference>
<evidence type="ECO:0000256" key="4">
    <source>
        <dbReference type="ARBA" id="ARBA00022692"/>
    </source>
</evidence>
<evidence type="ECO:0000256" key="6">
    <source>
        <dbReference type="ARBA" id="ARBA00022989"/>
    </source>
</evidence>
<dbReference type="PANTHER" id="PTHR11795:SF451">
    <property type="entry name" value="ABC TRANSPORTER PERMEASE PROTEIN"/>
    <property type="match status" value="1"/>
</dbReference>
<dbReference type="Pfam" id="PF02653">
    <property type="entry name" value="BPD_transp_2"/>
    <property type="match status" value="1"/>
</dbReference>
<evidence type="ECO:0000256" key="7">
    <source>
        <dbReference type="ARBA" id="ARBA00023136"/>
    </source>
</evidence>
<comment type="subcellular location">
    <subcellularLocation>
        <location evidence="1">Cell membrane</location>
        <topology evidence="1">Multi-pass membrane protein</topology>
    </subcellularLocation>
</comment>
<feature type="transmembrane region" description="Helical" evidence="9">
    <location>
        <begin position="59"/>
        <end position="79"/>
    </location>
</feature>
<feature type="transmembrane region" description="Helical" evidence="9">
    <location>
        <begin position="6"/>
        <end position="27"/>
    </location>
</feature>
<dbReference type="PANTHER" id="PTHR11795">
    <property type="entry name" value="BRANCHED-CHAIN AMINO ACID TRANSPORT SYSTEM PERMEASE PROTEIN LIVH"/>
    <property type="match status" value="1"/>
</dbReference>
<dbReference type="InterPro" id="IPR052157">
    <property type="entry name" value="BCAA_transport_permease"/>
</dbReference>
<name>A0ABY4W6M1_9PROT</name>
<dbReference type="InterPro" id="IPR001851">
    <property type="entry name" value="ABC_transp_permease"/>
</dbReference>
<sequence>MDLLLNLIASGLVIGSIYGLIAVSFAIIFKTTGVLNFAQGEVMMLVAYLSWSLGNALPLPFPILILASIIVAAIVGVLTERLVIRPMIGQPIFTIVMVTIGLAATLRSGIHMIWGVDAESFESSISGGLIEIGPVVLYSEQLAAIILFFTVSATVYLFFRFTRVGVAMRATAMDETSALLMGVDVRRVSALAWAISAIISGLAGITFSIMFSRAPDIWFQGLRSFPATILGGLDSPIGSGFGGLIIGVIGELSEGYIGHGLKEISGFIVIIVVLMIKPYGLFGEKELERV</sequence>
<keyword evidence="3" id="KW-1003">Cell membrane</keyword>
<protein>
    <submittedName>
        <fullName evidence="10">Branched-chain amino acid ABC transporter permease</fullName>
    </submittedName>
</protein>
<evidence type="ECO:0000256" key="9">
    <source>
        <dbReference type="SAM" id="Phobius"/>
    </source>
</evidence>
<keyword evidence="11" id="KW-1185">Reference proteome</keyword>
<feature type="transmembrane region" description="Helical" evidence="9">
    <location>
        <begin position="190"/>
        <end position="209"/>
    </location>
</feature>
<dbReference type="RefSeq" id="WP_251936249.1">
    <property type="nucleotide sequence ID" value="NZ_CP098747.1"/>
</dbReference>
<reference evidence="10" key="1">
    <citation type="submission" date="2022-06" db="EMBL/GenBank/DDBJ databases">
        <title>Sneathiella actinostolidae sp. nov., isolated from a sea anemonein the Western Pacific Ocean.</title>
        <authorList>
            <person name="Wei M.J."/>
        </authorList>
    </citation>
    <scope>NUCLEOTIDE SEQUENCE</scope>
    <source>
        <strain evidence="10">PHK-P5</strain>
    </source>
</reference>
<evidence type="ECO:0000313" key="10">
    <source>
        <dbReference type="EMBL" id="USG62474.1"/>
    </source>
</evidence>
<feature type="transmembrane region" description="Helical" evidence="9">
    <location>
        <begin position="91"/>
        <end position="114"/>
    </location>
</feature>
<keyword evidence="7 9" id="KW-0472">Membrane</keyword>
<dbReference type="EMBL" id="CP098747">
    <property type="protein sequence ID" value="USG62474.1"/>
    <property type="molecule type" value="Genomic_DNA"/>
</dbReference>
<accession>A0ABY4W6M1</accession>
<evidence type="ECO:0000256" key="5">
    <source>
        <dbReference type="ARBA" id="ARBA00022970"/>
    </source>
</evidence>
<keyword evidence="4 9" id="KW-0812">Transmembrane</keyword>
<evidence type="ECO:0000313" key="11">
    <source>
        <dbReference type="Proteomes" id="UP001056291"/>
    </source>
</evidence>
<feature type="transmembrane region" description="Helical" evidence="9">
    <location>
        <begin position="229"/>
        <end position="252"/>
    </location>
</feature>
<organism evidence="10 11">
    <name type="scientific">Sneathiella marina</name>
    <dbReference type="NCBI Taxonomy" id="2950108"/>
    <lineage>
        <taxon>Bacteria</taxon>
        <taxon>Pseudomonadati</taxon>
        <taxon>Pseudomonadota</taxon>
        <taxon>Alphaproteobacteria</taxon>
        <taxon>Sneathiellales</taxon>
        <taxon>Sneathiellaceae</taxon>
        <taxon>Sneathiella</taxon>
    </lineage>
</organism>
<proteinExistence type="inferred from homology"/>
<feature type="transmembrane region" description="Helical" evidence="9">
    <location>
        <begin position="264"/>
        <end position="282"/>
    </location>
</feature>
<gene>
    <name evidence="10" type="ORF">NBZ79_05740</name>
</gene>
<dbReference type="Proteomes" id="UP001056291">
    <property type="component" value="Chromosome"/>
</dbReference>
<comment type="similarity">
    <text evidence="8">Belongs to the binding-protein-dependent transport system permease family. LivHM subfamily.</text>
</comment>
<keyword evidence="2" id="KW-0813">Transport</keyword>